<gene>
    <name evidence="3" type="primary">LOC102800649</name>
</gene>
<dbReference type="RefSeq" id="XP_006825033.1">
    <property type="nucleotide sequence ID" value="XM_006824970.1"/>
</dbReference>
<feature type="region of interest" description="Disordered" evidence="1">
    <location>
        <begin position="75"/>
        <end position="166"/>
    </location>
</feature>
<evidence type="ECO:0000313" key="3">
    <source>
        <dbReference type="RefSeq" id="XP_006825033.1"/>
    </source>
</evidence>
<name>A0ABM0MYE2_SACKO</name>
<feature type="compositionally biased region" description="Acidic residues" evidence="1">
    <location>
        <begin position="125"/>
        <end position="138"/>
    </location>
</feature>
<feature type="compositionally biased region" description="Low complexity" evidence="1">
    <location>
        <begin position="104"/>
        <end position="113"/>
    </location>
</feature>
<dbReference type="Proteomes" id="UP000694865">
    <property type="component" value="Unplaced"/>
</dbReference>
<organism evidence="2 3">
    <name type="scientific">Saccoglossus kowalevskii</name>
    <name type="common">Acorn worm</name>
    <dbReference type="NCBI Taxonomy" id="10224"/>
    <lineage>
        <taxon>Eukaryota</taxon>
        <taxon>Metazoa</taxon>
        <taxon>Hemichordata</taxon>
        <taxon>Enteropneusta</taxon>
        <taxon>Harrimaniidae</taxon>
        <taxon>Saccoglossus</taxon>
    </lineage>
</organism>
<sequence length="301" mass="33007">MKGHTRKTCPNSQSMDMQMTHSENNGNQNNSTTDMQQVKGNLNTTGTLTDKNDDITDKNTDTAIQNNVTHLTENIETDMATGSTKNTIKKRTRSQSPVSRKTQNGDNINNENNTEPILKKRNDGNENEIEIIEENISIDEERVQTPPSPPIASSSPPAPSSPSKPLPHVYANVTVCNPVPQPDDTVLSSFPPPPSLDFTATSPRYSPLSAIPLGLSGITDQSQDVLNTPNPPDQTNVEMEETVSECSDNEGSTISEISTCTDSNETAISNENIKEFLVSTLHSRRFIDKCFEFCFNSEDTC</sequence>
<protein>
    <submittedName>
        <fullName evidence="3">Ras guanine nucleotide exchange factor P-like</fullName>
    </submittedName>
</protein>
<dbReference type="GeneID" id="102800649"/>
<keyword evidence="2" id="KW-1185">Reference proteome</keyword>
<feature type="compositionally biased region" description="Polar residues" evidence="1">
    <location>
        <begin position="75"/>
        <end position="86"/>
    </location>
</feature>
<accession>A0ABM0MYE2</accession>
<feature type="compositionally biased region" description="Pro residues" evidence="1">
    <location>
        <begin position="146"/>
        <end position="165"/>
    </location>
</feature>
<feature type="region of interest" description="Disordered" evidence="1">
    <location>
        <begin position="1"/>
        <end position="59"/>
    </location>
</feature>
<feature type="compositionally biased region" description="Polar residues" evidence="1">
    <location>
        <begin position="8"/>
        <end position="46"/>
    </location>
</feature>
<proteinExistence type="predicted"/>
<reference evidence="3" key="1">
    <citation type="submission" date="2025-08" db="UniProtKB">
        <authorList>
            <consortium name="RefSeq"/>
        </authorList>
    </citation>
    <scope>IDENTIFICATION</scope>
    <source>
        <tissue evidence="3">Testes</tissue>
    </source>
</reference>
<evidence type="ECO:0000256" key="1">
    <source>
        <dbReference type="SAM" id="MobiDB-lite"/>
    </source>
</evidence>
<evidence type="ECO:0000313" key="2">
    <source>
        <dbReference type="Proteomes" id="UP000694865"/>
    </source>
</evidence>
<feature type="compositionally biased region" description="Basic and acidic residues" evidence="1">
    <location>
        <begin position="50"/>
        <end position="59"/>
    </location>
</feature>